<comment type="function">
    <text evidence="5">Ferredoxins are iron-sulfur proteins that transfer electrons in a wide variety of metabolic reactions.</text>
</comment>
<dbReference type="PANTHER" id="PTHR43687">
    <property type="entry name" value="ADENYLYLSULFATE REDUCTASE, BETA SUBUNIT"/>
    <property type="match status" value="1"/>
</dbReference>
<dbReference type="GO" id="GO:0005506">
    <property type="term" value="F:iron ion binding"/>
    <property type="evidence" value="ECO:0007669"/>
    <property type="project" value="UniProtKB-UniRule"/>
</dbReference>
<proteinExistence type="predicted"/>
<keyword evidence="1" id="KW-0004">4Fe-4S</keyword>
<dbReference type="Pfam" id="PF14697">
    <property type="entry name" value="Fer4_21"/>
    <property type="match status" value="1"/>
</dbReference>
<keyword evidence="2 5" id="KW-0479">Metal-binding</keyword>
<evidence type="ECO:0000256" key="2">
    <source>
        <dbReference type="ARBA" id="ARBA00022723"/>
    </source>
</evidence>
<dbReference type="PANTHER" id="PTHR43687:SF1">
    <property type="entry name" value="FERREDOXIN III"/>
    <property type="match status" value="1"/>
</dbReference>
<keyword evidence="4 5" id="KW-0411">Iron-sulfur</keyword>
<keyword evidence="5" id="KW-0813">Transport</keyword>
<dbReference type="CDD" id="cd10549">
    <property type="entry name" value="MtMvhB_like"/>
    <property type="match status" value="1"/>
</dbReference>
<dbReference type="SUPFAM" id="SSF46548">
    <property type="entry name" value="alpha-helical ferredoxin"/>
    <property type="match status" value="1"/>
</dbReference>
<keyword evidence="5" id="KW-0249">Electron transport</keyword>
<dbReference type="Gene3D" id="3.30.70.20">
    <property type="match status" value="2"/>
</dbReference>
<protein>
    <recommendedName>
        <fullName evidence="5">Ferredoxin</fullName>
    </recommendedName>
</protein>
<dbReference type="Pfam" id="PF12838">
    <property type="entry name" value="Fer4_7"/>
    <property type="match status" value="1"/>
</dbReference>
<evidence type="ECO:0000256" key="3">
    <source>
        <dbReference type="ARBA" id="ARBA00023004"/>
    </source>
</evidence>
<dbReference type="EMBL" id="JADIML010000076">
    <property type="protein sequence ID" value="MBO8462796.1"/>
    <property type="molecule type" value="Genomic_DNA"/>
</dbReference>
<dbReference type="GO" id="GO:0051539">
    <property type="term" value="F:4 iron, 4 sulfur cluster binding"/>
    <property type="evidence" value="ECO:0007669"/>
    <property type="project" value="UniProtKB-KW"/>
</dbReference>
<feature type="domain" description="4Fe-4S ferredoxin-type" evidence="6">
    <location>
        <begin position="115"/>
        <end position="146"/>
    </location>
</feature>
<dbReference type="InterPro" id="IPR017896">
    <property type="entry name" value="4Fe4S_Fe-S-bd"/>
</dbReference>
<evidence type="ECO:0000313" key="8">
    <source>
        <dbReference type="Proteomes" id="UP000823618"/>
    </source>
</evidence>
<dbReference type="InterPro" id="IPR017900">
    <property type="entry name" value="4Fe4S_Fe_S_CS"/>
</dbReference>
<dbReference type="PROSITE" id="PS51379">
    <property type="entry name" value="4FE4S_FER_2"/>
    <property type="match status" value="3"/>
</dbReference>
<evidence type="ECO:0000256" key="1">
    <source>
        <dbReference type="ARBA" id="ARBA00022485"/>
    </source>
</evidence>
<feature type="domain" description="4Fe-4S ferredoxin-type" evidence="6">
    <location>
        <begin position="147"/>
        <end position="175"/>
    </location>
</feature>
<dbReference type="PRINTS" id="PR00352">
    <property type="entry name" value="3FE4SFRDOXIN"/>
</dbReference>
<dbReference type="InterPro" id="IPR050572">
    <property type="entry name" value="Fe-S_Ferredoxin"/>
</dbReference>
<keyword evidence="3 5" id="KW-0408">Iron</keyword>
<feature type="domain" description="4Fe-4S ferredoxin-type" evidence="6">
    <location>
        <begin position="72"/>
        <end position="101"/>
    </location>
</feature>
<accession>A0A9D9N6X8</accession>
<comment type="caution">
    <text evidence="7">The sequence shown here is derived from an EMBL/GenBank/DDBJ whole genome shotgun (WGS) entry which is preliminary data.</text>
</comment>
<dbReference type="AlphaFoldDB" id="A0A9D9N6X8"/>
<evidence type="ECO:0000259" key="6">
    <source>
        <dbReference type="PROSITE" id="PS51379"/>
    </source>
</evidence>
<evidence type="ECO:0000256" key="4">
    <source>
        <dbReference type="ARBA" id="ARBA00023014"/>
    </source>
</evidence>
<dbReference type="PROSITE" id="PS00198">
    <property type="entry name" value="4FE4S_FER_1"/>
    <property type="match status" value="3"/>
</dbReference>
<evidence type="ECO:0000313" key="7">
    <source>
        <dbReference type="EMBL" id="MBO8462796.1"/>
    </source>
</evidence>
<reference evidence="7" key="1">
    <citation type="submission" date="2020-10" db="EMBL/GenBank/DDBJ databases">
        <authorList>
            <person name="Gilroy R."/>
        </authorList>
    </citation>
    <scope>NUCLEOTIDE SEQUENCE</scope>
    <source>
        <strain evidence="7">E3-2379</strain>
    </source>
</reference>
<dbReference type="InterPro" id="IPR001080">
    <property type="entry name" value="3Fe4S_ferredoxin"/>
</dbReference>
<organism evidence="7 8">
    <name type="scientific">Candidatus Scybalomonas excrementavium</name>
    <dbReference type="NCBI Taxonomy" id="2840943"/>
    <lineage>
        <taxon>Bacteria</taxon>
        <taxon>Bacillati</taxon>
        <taxon>Bacillota</taxon>
        <taxon>Clostridia</taxon>
        <taxon>Lachnospirales</taxon>
        <taxon>Lachnospiraceae</taxon>
        <taxon>Lachnospiraceae incertae sedis</taxon>
        <taxon>Candidatus Scybalomonas</taxon>
    </lineage>
</organism>
<sequence length="181" mass="19498">MAQRRKKKVAVVQCNGGHHAETIVSRDEITGDCKQIMEQYPEGILQCKWGCLGGGSCVNACKFDAIFINDNKVAQVDEEKCVGCGLCAKVCPKEIIKITSDEFNIQPACVNQEVGAETRKECSVGCIACGICVKNCPADAITIEENHAVIHENRCIACGMCAVKCPRGTIVDTNGIFTVRA</sequence>
<name>A0A9D9N6X8_9FIRM</name>
<dbReference type="Proteomes" id="UP000823618">
    <property type="component" value="Unassembled WGS sequence"/>
</dbReference>
<gene>
    <name evidence="7" type="ORF">IAC13_02560</name>
</gene>
<dbReference type="GO" id="GO:0009055">
    <property type="term" value="F:electron transfer activity"/>
    <property type="evidence" value="ECO:0007669"/>
    <property type="project" value="UniProtKB-UniRule"/>
</dbReference>
<reference evidence="7" key="2">
    <citation type="journal article" date="2021" name="PeerJ">
        <title>Extensive microbial diversity within the chicken gut microbiome revealed by metagenomics and culture.</title>
        <authorList>
            <person name="Gilroy R."/>
            <person name="Ravi A."/>
            <person name="Getino M."/>
            <person name="Pursley I."/>
            <person name="Horton D.L."/>
            <person name="Alikhan N.F."/>
            <person name="Baker D."/>
            <person name="Gharbi K."/>
            <person name="Hall N."/>
            <person name="Watson M."/>
            <person name="Adriaenssens E.M."/>
            <person name="Foster-Nyarko E."/>
            <person name="Jarju S."/>
            <person name="Secka A."/>
            <person name="Antonio M."/>
            <person name="Oren A."/>
            <person name="Chaudhuri R.R."/>
            <person name="La Ragione R."/>
            <person name="Hildebrand F."/>
            <person name="Pallen M.J."/>
        </authorList>
    </citation>
    <scope>NUCLEOTIDE SEQUENCE</scope>
    <source>
        <strain evidence="7">E3-2379</strain>
    </source>
</reference>
<evidence type="ECO:0000256" key="5">
    <source>
        <dbReference type="RuleBase" id="RU368020"/>
    </source>
</evidence>